<proteinExistence type="predicted"/>
<evidence type="ECO:0000256" key="2">
    <source>
        <dbReference type="SAM" id="MobiDB-lite"/>
    </source>
</evidence>
<name>A0A0D3JX46_EMIH1</name>
<dbReference type="GO" id="GO:0006406">
    <property type="term" value="P:mRNA export from nucleus"/>
    <property type="evidence" value="ECO:0007669"/>
    <property type="project" value="TreeGrafter"/>
</dbReference>
<dbReference type="HOGENOM" id="CLU_426686_0_0_1"/>
<organism evidence="4 5">
    <name type="scientific">Emiliania huxleyi (strain CCMP1516)</name>
    <dbReference type="NCBI Taxonomy" id="280463"/>
    <lineage>
        <taxon>Eukaryota</taxon>
        <taxon>Haptista</taxon>
        <taxon>Haptophyta</taxon>
        <taxon>Prymnesiophyceae</taxon>
        <taxon>Isochrysidales</taxon>
        <taxon>Noelaerhabdaceae</taxon>
        <taxon>Emiliania</taxon>
    </lineage>
</organism>
<dbReference type="PANTHER" id="PTHR12436:SF3">
    <property type="entry name" value="GERMINAL-CENTER ASSOCIATED NUCLEAR PROTEIN"/>
    <property type="match status" value="1"/>
</dbReference>
<keyword evidence="1" id="KW-0175">Coiled coil</keyword>
<dbReference type="GO" id="GO:0005737">
    <property type="term" value="C:cytoplasm"/>
    <property type="evidence" value="ECO:0007669"/>
    <property type="project" value="TreeGrafter"/>
</dbReference>
<reference evidence="5" key="1">
    <citation type="journal article" date="2013" name="Nature">
        <title>Pan genome of the phytoplankton Emiliania underpins its global distribution.</title>
        <authorList>
            <person name="Read B.A."/>
            <person name="Kegel J."/>
            <person name="Klute M.J."/>
            <person name="Kuo A."/>
            <person name="Lefebvre S.C."/>
            <person name="Maumus F."/>
            <person name="Mayer C."/>
            <person name="Miller J."/>
            <person name="Monier A."/>
            <person name="Salamov A."/>
            <person name="Young J."/>
            <person name="Aguilar M."/>
            <person name="Claverie J.M."/>
            <person name="Frickenhaus S."/>
            <person name="Gonzalez K."/>
            <person name="Herman E.K."/>
            <person name="Lin Y.C."/>
            <person name="Napier J."/>
            <person name="Ogata H."/>
            <person name="Sarno A.F."/>
            <person name="Shmutz J."/>
            <person name="Schroeder D."/>
            <person name="de Vargas C."/>
            <person name="Verret F."/>
            <person name="von Dassow P."/>
            <person name="Valentin K."/>
            <person name="Van de Peer Y."/>
            <person name="Wheeler G."/>
            <person name="Dacks J.B."/>
            <person name="Delwiche C.F."/>
            <person name="Dyhrman S.T."/>
            <person name="Glockner G."/>
            <person name="John U."/>
            <person name="Richards T."/>
            <person name="Worden A.Z."/>
            <person name="Zhang X."/>
            <person name="Grigoriev I.V."/>
            <person name="Allen A.E."/>
            <person name="Bidle K."/>
            <person name="Borodovsky M."/>
            <person name="Bowler C."/>
            <person name="Brownlee C."/>
            <person name="Cock J.M."/>
            <person name="Elias M."/>
            <person name="Gladyshev V.N."/>
            <person name="Groth M."/>
            <person name="Guda C."/>
            <person name="Hadaegh A."/>
            <person name="Iglesias-Rodriguez M.D."/>
            <person name="Jenkins J."/>
            <person name="Jones B.M."/>
            <person name="Lawson T."/>
            <person name="Leese F."/>
            <person name="Lindquist E."/>
            <person name="Lobanov A."/>
            <person name="Lomsadze A."/>
            <person name="Malik S.B."/>
            <person name="Marsh M.E."/>
            <person name="Mackinder L."/>
            <person name="Mock T."/>
            <person name="Mueller-Roeber B."/>
            <person name="Pagarete A."/>
            <person name="Parker M."/>
            <person name="Probert I."/>
            <person name="Quesneville H."/>
            <person name="Raines C."/>
            <person name="Rensing S.A."/>
            <person name="Riano-Pachon D.M."/>
            <person name="Richier S."/>
            <person name="Rokitta S."/>
            <person name="Shiraiwa Y."/>
            <person name="Soanes D.M."/>
            <person name="van der Giezen M."/>
            <person name="Wahlund T.M."/>
            <person name="Williams B."/>
            <person name="Wilson W."/>
            <person name="Wolfe G."/>
            <person name="Wurch L.L."/>
        </authorList>
    </citation>
    <scope>NUCLEOTIDE SEQUENCE</scope>
</reference>
<dbReference type="Pfam" id="PF03399">
    <property type="entry name" value="SAC3_GANP"/>
    <property type="match status" value="1"/>
</dbReference>
<dbReference type="PaxDb" id="2903-EOD28081"/>
<dbReference type="Gene3D" id="1.25.40.990">
    <property type="match status" value="1"/>
</dbReference>
<reference evidence="4" key="2">
    <citation type="submission" date="2024-10" db="UniProtKB">
        <authorList>
            <consortium name="EnsemblProtists"/>
        </authorList>
    </citation>
    <scope>IDENTIFICATION</scope>
</reference>
<dbReference type="Proteomes" id="UP000013827">
    <property type="component" value="Unassembled WGS sequence"/>
</dbReference>
<dbReference type="PANTHER" id="PTHR12436">
    <property type="entry name" value="80 KDA MCM3-ASSOCIATED PROTEIN"/>
    <property type="match status" value="1"/>
</dbReference>
<sequence length="642" mass="69602">MRVGSPEDCCRDPPVVTQPPTSSATEESEDLYKHKYKGDLLQVVNTPGGSDKTLALATLLAEQEEIRSRAAQRSAGITFGWYTPPPYSWSSLAFAPSRDDGPDGRDYADGGGWGLCSEMCPAEEAHERLRIAPNANLMETDPISGEPAAAWLVTMFHRNDAARVWKPSDIRTITALALSVEHLLCVVLPRRFPAYPAGPCPAEAAAWEASADSAAIGWEGVPGEPPFIRVASFVRDRLRQIRQELTMQQPSFSIEARQVAVDLLEQCTRFHIMVEHRCCELGVRNLPPDDAKFDSRMNMQMYTQALAGLQQLYENLRHHGVPCPNEVEFQAYYVVSAADPDVLFGRLAELPPEVLCAPLMQRALRVHAAVHGGDFGGFFRELKRAPYLMACLMHKHLEHVRGGAIAAINRSLAPKPGSSVELPLLDLSRMLLLEGREEAAQLCRHYGLQLNAAADAVLLTGTSRIHPRTDAEGHPVLTPLFRLSLIEAKRRDVPVCRLMMSPTLPPALLALAGEEAATAVLPSPRAMLNSPNATAAGLVDRTPSAAVEAELAVDRHFVARPPPASSSPRPASSPLLSQLALLRSSADRPSRGSPLAAPAPAPSPGGPVACDMATELAAAVSAARREREELEVRLQQAAQMLM</sequence>
<dbReference type="STRING" id="2903.R1EYQ4"/>
<dbReference type="InterPro" id="IPR045107">
    <property type="entry name" value="SAC3/GANP/THP3"/>
</dbReference>
<keyword evidence="5" id="KW-1185">Reference proteome</keyword>
<dbReference type="AlphaFoldDB" id="A0A0D3JX46"/>
<feature type="region of interest" description="Disordered" evidence="2">
    <location>
        <begin position="583"/>
        <end position="609"/>
    </location>
</feature>
<evidence type="ECO:0000259" key="3">
    <source>
        <dbReference type="Pfam" id="PF03399"/>
    </source>
</evidence>
<dbReference type="GO" id="GO:0070390">
    <property type="term" value="C:transcription export complex 2"/>
    <property type="evidence" value="ECO:0007669"/>
    <property type="project" value="TreeGrafter"/>
</dbReference>
<evidence type="ECO:0000313" key="5">
    <source>
        <dbReference type="Proteomes" id="UP000013827"/>
    </source>
</evidence>
<evidence type="ECO:0000256" key="1">
    <source>
        <dbReference type="SAM" id="Coils"/>
    </source>
</evidence>
<dbReference type="EnsemblProtists" id="EOD28081">
    <property type="protein sequence ID" value="EOD28081"/>
    <property type="gene ID" value="EMIHUDRAFT_457041"/>
</dbReference>
<protein>
    <recommendedName>
        <fullName evidence="3">SAC3/GANP/THP3 conserved domain-containing protein</fullName>
    </recommendedName>
</protein>
<dbReference type="KEGG" id="ehx:EMIHUDRAFT_457041"/>
<feature type="region of interest" description="Disordered" evidence="2">
    <location>
        <begin position="1"/>
        <end position="29"/>
    </location>
</feature>
<dbReference type="InterPro" id="IPR005062">
    <property type="entry name" value="SAC3/GANP/THP3_conserved"/>
</dbReference>
<dbReference type="eggNOG" id="KOG1860">
    <property type="taxonomic scope" value="Eukaryota"/>
</dbReference>
<feature type="coiled-coil region" evidence="1">
    <location>
        <begin position="613"/>
        <end position="640"/>
    </location>
</feature>
<accession>A0A0D3JX46</accession>
<feature type="domain" description="SAC3/GANP/THP3 conserved" evidence="3">
    <location>
        <begin position="226"/>
        <end position="451"/>
    </location>
</feature>
<evidence type="ECO:0000313" key="4">
    <source>
        <dbReference type="EnsemblProtists" id="EOD28081"/>
    </source>
</evidence>
<dbReference type="GeneID" id="17273636"/>
<dbReference type="RefSeq" id="XP_005780510.1">
    <property type="nucleotide sequence ID" value="XM_005780453.1"/>
</dbReference>